<dbReference type="EMBL" id="CM026429">
    <property type="protein sequence ID" value="KAG0563561.1"/>
    <property type="molecule type" value="Genomic_DNA"/>
</dbReference>
<dbReference type="Proteomes" id="UP000822688">
    <property type="component" value="Chromosome 8"/>
</dbReference>
<proteinExistence type="predicted"/>
<evidence type="ECO:0000313" key="1">
    <source>
        <dbReference type="EMBL" id="KAG0563561.1"/>
    </source>
</evidence>
<comment type="caution">
    <text evidence="1">The sequence shown here is derived from an EMBL/GenBank/DDBJ whole genome shotgun (WGS) entry which is preliminary data.</text>
</comment>
<keyword evidence="2" id="KW-1185">Reference proteome</keyword>
<protein>
    <submittedName>
        <fullName evidence="1">Uncharacterized protein</fullName>
    </submittedName>
</protein>
<dbReference type="AlphaFoldDB" id="A0A8T0GUZ3"/>
<accession>A0A8T0GUZ3</accession>
<organism evidence="1 2">
    <name type="scientific">Ceratodon purpureus</name>
    <name type="common">Fire moss</name>
    <name type="synonym">Dicranum purpureum</name>
    <dbReference type="NCBI Taxonomy" id="3225"/>
    <lineage>
        <taxon>Eukaryota</taxon>
        <taxon>Viridiplantae</taxon>
        <taxon>Streptophyta</taxon>
        <taxon>Embryophyta</taxon>
        <taxon>Bryophyta</taxon>
        <taxon>Bryophytina</taxon>
        <taxon>Bryopsida</taxon>
        <taxon>Dicranidae</taxon>
        <taxon>Pseudoditrichales</taxon>
        <taxon>Ditrichaceae</taxon>
        <taxon>Ceratodon</taxon>
    </lineage>
</organism>
<reference evidence="1" key="1">
    <citation type="submission" date="2020-06" db="EMBL/GenBank/DDBJ databases">
        <title>WGS assembly of Ceratodon purpureus strain R40.</title>
        <authorList>
            <person name="Carey S.B."/>
            <person name="Jenkins J."/>
            <person name="Shu S."/>
            <person name="Lovell J.T."/>
            <person name="Sreedasyam A."/>
            <person name="Maumus F."/>
            <person name="Tiley G.P."/>
            <person name="Fernandez-Pozo N."/>
            <person name="Barry K."/>
            <person name="Chen C."/>
            <person name="Wang M."/>
            <person name="Lipzen A."/>
            <person name="Daum C."/>
            <person name="Saski C.A."/>
            <person name="Payton A.C."/>
            <person name="Mcbreen J.C."/>
            <person name="Conrad R.E."/>
            <person name="Kollar L.M."/>
            <person name="Olsson S."/>
            <person name="Huttunen S."/>
            <person name="Landis J.B."/>
            <person name="Wickett N.J."/>
            <person name="Johnson M.G."/>
            <person name="Rensing S.A."/>
            <person name="Grimwood J."/>
            <person name="Schmutz J."/>
            <person name="Mcdaniel S.F."/>
        </authorList>
    </citation>
    <scope>NUCLEOTIDE SEQUENCE</scope>
    <source>
        <strain evidence="1">R40</strain>
    </source>
</reference>
<sequence length="99" mass="11300">MYKLLHCFTYTRLVILTAVTRESFLRHCFQACRQFVRYLDSVSMAQQGGQFDIMGGLSDRVTVCEPTSIKKIVERQFDEAKIGASRCVFHKVLGKAVYG</sequence>
<gene>
    <name evidence="1" type="ORF">KC19_8G041300</name>
</gene>
<evidence type="ECO:0000313" key="2">
    <source>
        <dbReference type="Proteomes" id="UP000822688"/>
    </source>
</evidence>
<name>A0A8T0GUZ3_CERPU</name>